<proteinExistence type="predicted"/>
<organism evidence="4 5">
    <name type="scientific">Kribbella caucasensis</name>
    <dbReference type="NCBI Taxonomy" id="2512215"/>
    <lineage>
        <taxon>Bacteria</taxon>
        <taxon>Bacillati</taxon>
        <taxon>Actinomycetota</taxon>
        <taxon>Actinomycetes</taxon>
        <taxon>Propionibacteriales</taxon>
        <taxon>Kribbellaceae</taxon>
        <taxon>Kribbella</taxon>
    </lineage>
</organism>
<evidence type="ECO:0000259" key="3">
    <source>
        <dbReference type="Pfam" id="PF12849"/>
    </source>
</evidence>
<dbReference type="SUPFAM" id="SSF53850">
    <property type="entry name" value="Periplasmic binding protein-like II"/>
    <property type="match status" value="1"/>
</dbReference>
<reference evidence="4 5" key="1">
    <citation type="submission" date="2019-03" db="EMBL/GenBank/DDBJ databases">
        <title>Genomic Encyclopedia of Type Strains, Phase III (KMG-III): the genomes of soil and plant-associated and newly described type strains.</title>
        <authorList>
            <person name="Whitman W."/>
        </authorList>
    </citation>
    <scope>NUCLEOTIDE SEQUENCE [LARGE SCALE GENOMIC DNA]</scope>
    <source>
        <strain evidence="4 5">VKM Ac-2527</strain>
    </source>
</reference>
<dbReference type="Proteomes" id="UP000295388">
    <property type="component" value="Unassembled WGS sequence"/>
</dbReference>
<dbReference type="InterPro" id="IPR050811">
    <property type="entry name" value="Phosphate_ABC_transporter"/>
</dbReference>
<feature type="chain" id="PRO_5020372310" evidence="2">
    <location>
        <begin position="30"/>
        <end position="336"/>
    </location>
</feature>
<name>A0A4R6KAJ5_9ACTN</name>
<dbReference type="AlphaFoldDB" id="A0A4R6KAJ5"/>
<comment type="caution">
    <text evidence="4">The sequence shown here is derived from an EMBL/GenBank/DDBJ whole genome shotgun (WGS) entry which is preliminary data.</text>
</comment>
<dbReference type="OrthoDB" id="3636760at2"/>
<evidence type="ECO:0000313" key="5">
    <source>
        <dbReference type="Proteomes" id="UP000295388"/>
    </source>
</evidence>
<feature type="domain" description="PBP" evidence="3">
    <location>
        <begin position="37"/>
        <end position="197"/>
    </location>
</feature>
<evidence type="ECO:0000256" key="1">
    <source>
        <dbReference type="ARBA" id="ARBA00022729"/>
    </source>
</evidence>
<sequence>MRFTRTVRATAVAAAAVAMVATSALSASADAPFTPDADDVVIVGSDTTEFVLNDLSALYNSRTPTPTRRMASFDATGPSPITIRPGVSITRPNGSSAGINALCSRTDIDSARSSRPRGASDCADATFLQYAKDQLRWMANDDVTGVGSLTDAQLTSIYNCNLTNWSQLGGPNLAIVPLIPQPNSGTRNFFAGLVGISSSTPPSCVKDTVNGSLVQEHDPAPVAATAGSIAPVSTGRYNLLTPAQQAGTVLGAIPTPDSNAYDRTLFQVVKAPGGAGNVPAYLADLFGDGFGFSSDGGTPYICEPSDTDPATTTAGDIIKANGFLELPAGDCGVEVP</sequence>
<dbReference type="RefSeq" id="WP_133802193.1">
    <property type="nucleotide sequence ID" value="NZ_SNWQ01000011.1"/>
</dbReference>
<dbReference type="Pfam" id="PF12849">
    <property type="entry name" value="PBP_like_2"/>
    <property type="match status" value="1"/>
</dbReference>
<gene>
    <name evidence="4" type="ORF">EV643_111169</name>
</gene>
<dbReference type="InterPro" id="IPR024370">
    <property type="entry name" value="PBP_domain"/>
</dbReference>
<evidence type="ECO:0000313" key="4">
    <source>
        <dbReference type="EMBL" id="TDO46316.1"/>
    </source>
</evidence>
<keyword evidence="1 2" id="KW-0732">Signal</keyword>
<dbReference type="Gene3D" id="3.40.190.10">
    <property type="entry name" value="Periplasmic binding protein-like II"/>
    <property type="match status" value="2"/>
</dbReference>
<dbReference type="PANTHER" id="PTHR30570">
    <property type="entry name" value="PERIPLASMIC PHOSPHATE BINDING COMPONENT OF PHOSPHATE ABC TRANSPORTER"/>
    <property type="match status" value="1"/>
</dbReference>
<dbReference type="PANTHER" id="PTHR30570:SF1">
    <property type="entry name" value="PHOSPHATE-BINDING PROTEIN PSTS"/>
    <property type="match status" value="1"/>
</dbReference>
<feature type="signal peptide" evidence="2">
    <location>
        <begin position="1"/>
        <end position="29"/>
    </location>
</feature>
<evidence type="ECO:0000256" key="2">
    <source>
        <dbReference type="SAM" id="SignalP"/>
    </source>
</evidence>
<protein>
    <submittedName>
        <fullName evidence="4">ABC-type phosphate transport system substrate-binding protein</fullName>
    </submittedName>
</protein>
<accession>A0A4R6KAJ5</accession>
<dbReference type="EMBL" id="SNWQ01000011">
    <property type="protein sequence ID" value="TDO46316.1"/>
    <property type="molecule type" value="Genomic_DNA"/>
</dbReference>
<keyword evidence="5" id="KW-1185">Reference proteome</keyword>